<name>A0ACC1MRP4_9HYPO</name>
<evidence type="ECO:0000313" key="2">
    <source>
        <dbReference type="Proteomes" id="UP001143910"/>
    </source>
</evidence>
<dbReference type="EMBL" id="JANJQO010001699">
    <property type="protein sequence ID" value="KAJ2969645.1"/>
    <property type="molecule type" value="Genomic_DNA"/>
</dbReference>
<accession>A0ACC1MRP4</accession>
<dbReference type="Proteomes" id="UP001143910">
    <property type="component" value="Unassembled WGS sequence"/>
</dbReference>
<keyword evidence="2" id="KW-1185">Reference proteome</keyword>
<protein>
    <submittedName>
        <fullName evidence="1">Uncharacterized protein</fullName>
    </submittedName>
</protein>
<sequence length="232" mass="24999">MDQADIPALLARLSSDEDAARKMAVFKLQSSINDPAFADVFISSGGLVILRRLIMEAGGNTLAYSLQSLTRLLEVDMGWDIFEGPSAGDLVERIVELIVTNPLVNILRGAMSILVALVSHSQSSSSNDTRGGTSSNYGFRALRPAIAVFPQFFELVVQQLQSADHALCANALMLTNALIRDALSSSNTTAGTFDGTGEEWTKIIKRLHDLGLVKAVLSVSCYFGDGVMWRST</sequence>
<organism evidence="1 2">
    <name type="scientific">Zarea fungicola</name>
    <dbReference type="NCBI Taxonomy" id="93591"/>
    <lineage>
        <taxon>Eukaryota</taxon>
        <taxon>Fungi</taxon>
        <taxon>Dikarya</taxon>
        <taxon>Ascomycota</taxon>
        <taxon>Pezizomycotina</taxon>
        <taxon>Sordariomycetes</taxon>
        <taxon>Hypocreomycetidae</taxon>
        <taxon>Hypocreales</taxon>
        <taxon>Cordycipitaceae</taxon>
        <taxon>Zarea</taxon>
    </lineage>
</organism>
<gene>
    <name evidence="1" type="ORF">NQ176_g8557</name>
</gene>
<evidence type="ECO:0000313" key="1">
    <source>
        <dbReference type="EMBL" id="KAJ2969645.1"/>
    </source>
</evidence>
<reference evidence="1" key="1">
    <citation type="submission" date="2022-08" db="EMBL/GenBank/DDBJ databases">
        <title>Genome Sequence of Lecanicillium fungicola.</title>
        <authorList>
            <person name="Buettner E."/>
        </authorList>
    </citation>
    <scope>NUCLEOTIDE SEQUENCE</scope>
    <source>
        <strain evidence="1">Babe33</strain>
    </source>
</reference>
<comment type="caution">
    <text evidence="1">The sequence shown here is derived from an EMBL/GenBank/DDBJ whole genome shotgun (WGS) entry which is preliminary data.</text>
</comment>
<proteinExistence type="predicted"/>